<evidence type="ECO:0000256" key="4">
    <source>
        <dbReference type="ARBA" id="ARBA00022475"/>
    </source>
</evidence>
<evidence type="ECO:0000256" key="10">
    <source>
        <dbReference type="SAM" id="Phobius"/>
    </source>
</evidence>
<evidence type="ECO:0000256" key="1">
    <source>
        <dbReference type="ARBA" id="ARBA00004651"/>
    </source>
</evidence>
<dbReference type="InParanoid" id="F5Y778"/>
<feature type="transmembrane region" description="Helical" evidence="10">
    <location>
        <begin position="171"/>
        <end position="190"/>
    </location>
</feature>
<dbReference type="eggNOG" id="COG0534">
    <property type="taxonomic scope" value="Bacteria"/>
</dbReference>
<feature type="transmembrane region" description="Helical" evidence="10">
    <location>
        <begin position="325"/>
        <end position="341"/>
    </location>
</feature>
<name>F5Y778_LEAAZ</name>
<dbReference type="GO" id="GO:0042910">
    <property type="term" value="F:xenobiotic transmembrane transporter activity"/>
    <property type="evidence" value="ECO:0007669"/>
    <property type="project" value="InterPro"/>
</dbReference>
<protein>
    <recommendedName>
        <fullName evidence="9">Multidrug-efflux transporter</fullName>
    </recommendedName>
</protein>
<dbReference type="NCBIfam" id="TIGR00797">
    <property type="entry name" value="matE"/>
    <property type="match status" value="1"/>
</dbReference>
<feature type="transmembrane region" description="Helical" evidence="10">
    <location>
        <begin position="135"/>
        <end position="159"/>
    </location>
</feature>
<evidence type="ECO:0000256" key="8">
    <source>
        <dbReference type="ARBA" id="ARBA00023136"/>
    </source>
</evidence>
<feature type="transmembrane region" description="Helical" evidence="10">
    <location>
        <begin position="62"/>
        <end position="84"/>
    </location>
</feature>
<evidence type="ECO:0000256" key="9">
    <source>
        <dbReference type="ARBA" id="ARBA00031636"/>
    </source>
</evidence>
<dbReference type="Pfam" id="PF01554">
    <property type="entry name" value="MatE"/>
    <property type="match status" value="2"/>
</dbReference>
<dbReference type="PANTHER" id="PTHR43298:SF2">
    <property type="entry name" value="FMN_FAD EXPORTER YEEO-RELATED"/>
    <property type="match status" value="1"/>
</dbReference>
<evidence type="ECO:0000313" key="11">
    <source>
        <dbReference type="EMBL" id="AEF82224.1"/>
    </source>
</evidence>
<dbReference type="FunCoup" id="F5Y778">
    <property type="interactions" value="42"/>
</dbReference>
<keyword evidence="2" id="KW-0813">Transport</keyword>
<dbReference type="AlphaFoldDB" id="F5Y778"/>
<dbReference type="InterPro" id="IPR050222">
    <property type="entry name" value="MATE_MdtK"/>
</dbReference>
<feature type="transmembrane region" description="Helical" evidence="10">
    <location>
        <begin position="96"/>
        <end position="115"/>
    </location>
</feature>
<evidence type="ECO:0000256" key="5">
    <source>
        <dbReference type="ARBA" id="ARBA00022692"/>
    </source>
</evidence>
<keyword evidence="6 10" id="KW-1133">Transmembrane helix</keyword>
<feature type="transmembrane region" description="Helical" evidence="10">
    <location>
        <begin position="361"/>
        <end position="379"/>
    </location>
</feature>
<reference evidence="12" key="1">
    <citation type="submission" date="2009-12" db="EMBL/GenBank/DDBJ databases">
        <title>Complete sequence of Treponema azotonutricium strain ZAS-9.</title>
        <authorList>
            <person name="Tetu S.G."/>
            <person name="Matson E."/>
            <person name="Ren Q."/>
            <person name="Seshadri R."/>
            <person name="Elbourne L."/>
            <person name="Hassan K.A."/>
            <person name="Durkin A."/>
            <person name="Radune D."/>
            <person name="Mohamoud Y."/>
            <person name="Shay R."/>
            <person name="Jin S."/>
            <person name="Zhang X."/>
            <person name="Lucey K."/>
            <person name="Ballor N.R."/>
            <person name="Ottesen E."/>
            <person name="Rosenthal R."/>
            <person name="Allen A."/>
            <person name="Leadbetter J.R."/>
            <person name="Paulsen I.T."/>
        </authorList>
    </citation>
    <scope>NUCLEOTIDE SEQUENCE [LARGE SCALE GENOMIC DNA]</scope>
    <source>
        <strain evidence="12">ATCC BAA-888 / DSM 13862 / ZAS-9</strain>
    </source>
</reference>
<feature type="transmembrane region" description="Helical" evidence="10">
    <location>
        <begin position="196"/>
        <end position="217"/>
    </location>
</feature>
<dbReference type="STRING" id="545695.TREAZ_1116"/>
<dbReference type="EMBL" id="CP001841">
    <property type="protein sequence ID" value="AEF82224.1"/>
    <property type="molecule type" value="Genomic_DNA"/>
</dbReference>
<dbReference type="PANTHER" id="PTHR43298">
    <property type="entry name" value="MULTIDRUG RESISTANCE PROTEIN NORM-RELATED"/>
    <property type="match status" value="1"/>
</dbReference>
<keyword evidence="3" id="KW-0050">Antiport</keyword>
<evidence type="ECO:0000256" key="7">
    <source>
        <dbReference type="ARBA" id="ARBA00023065"/>
    </source>
</evidence>
<proteinExistence type="predicted"/>
<keyword evidence="8 10" id="KW-0472">Membrane</keyword>
<dbReference type="GO" id="GO:0006811">
    <property type="term" value="P:monoatomic ion transport"/>
    <property type="evidence" value="ECO:0007669"/>
    <property type="project" value="UniProtKB-KW"/>
</dbReference>
<feature type="transmembrane region" description="Helical" evidence="10">
    <location>
        <begin position="20"/>
        <end position="42"/>
    </location>
</feature>
<evidence type="ECO:0000313" key="12">
    <source>
        <dbReference type="Proteomes" id="UP000009222"/>
    </source>
</evidence>
<dbReference type="PIRSF" id="PIRSF006603">
    <property type="entry name" value="DinF"/>
    <property type="match status" value="1"/>
</dbReference>
<feature type="transmembrane region" description="Helical" evidence="10">
    <location>
        <begin position="293"/>
        <end position="313"/>
    </location>
</feature>
<keyword evidence="12" id="KW-1185">Reference proteome</keyword>
<dbReference type="KEGG" id="taz:TREAZ_1116"/>
<feature type="transmembrane region" description="Helical" evidence="10">
    <location>
        <begin position="266"/>
        <end position="287"/>
    </location>
</feature>
<keyword evidence="4" id="KW-1003">Cell membrane</keyword>
<evidence type="ECO:0000256" key="6">
    <source>
        <dbReference type="ARBA" id="ARBA00022989"/>
    </source>
</evidence>
<dbReference type="GO" id="GO:0015297">
    <property type="term" value="F:antiporter activity"/>
    <property type="evidence" value="ECO:0007669"/>
    <property type="project" value="UniProtKB-KW"/>
</dbReference>
<dbReference type="HOGENOM" id="CLU_012893_5_3_12"/>
<dbReference type="CDD" id="cd13137">
    <property type="entry name" value="MATE_NorM_like"/>
    <property type="match status" value="1"/>
</dbReference>
<dbReference type="InterPro" id="IPR002528">
    <property type="entry name" value="MATE_fam"/>
</dbReference>
<organism evidence="11 12">
    <name type="scientific">Leadbettera azotonutricia (strain ATCC BAA-888 / DSM 13862 / ZAS-9)</name>
    <name type="common">Treponema azotonutricium</name>
    <dbReference type="NCBI Taxonomy" id="545695"/>
    <lineage>
        <taxon>Bacteria</taxon>
        <taxon>Pseudomonadati</taxon>
        <taxon>Spirochaetota</taxon>
        <taxon>Spirochaetia</taxon>
        <taxon>Spirochaetales</taxon>
        <taxon>Breznakiellaceae</taxon>
        <taxon>Leadbettera</taxon>
    </lineage>
</organism>
<keyword evidence="7" id="KW-0406">Ion transport</keyword>
<dbReference type="RefSeq" id="WP_015710874.1">
    <property type="nucleotide sequence ID" value="NC_015577.1"/>
</dbReference>
<comment type="subcellular location">
    <subcellularLocation>
        <location evidence="1">Cell membrane</location>
        <topology evidence="1">Multi-pass membrane protein</topology>
    </subcellularLocation>
</comment>
<dbReference type="OrthoDB" id="62420at2"/>
<keyword evidence="5 10" id="KW-0812">Transmembrane</keyword>
<sequence length="455" mass="48987">MAAGTVNISEKWDSKALFRLLWPLIIEQILAVTMGAADTVMVSSVGEFAVSGINIVDNINNLLIITFTALATGGAVVVSQYIGRKDSQNASLASRQLVYIVTGISLVIMVFTVFLRRPIISLLYGKIENDVMDAASIYFMITALSYPMLAIYNACAALFRAVGNSKVTMRIALLVNVMNIGGNAFLIYVLKIGVAGAAISTLLCRTVAAAILMGMLIRNQRGTITLAGLSKVRLIPSMVRNILNVGIPSGIESSMFQVGRLLTQRIFTTFGTMAMAANAIAGVINSFSFMPGTAYGIALLTVVGQCVGAGDYGAARKQTAKIMKLCYFTIFIMSVGIYIFMEPLVNLFSLSQEAHDLAKSFLRVHCISMAIGWSMSFALPNALRAAGDAKYVMLAATVSMWTVRVSFAYILTFAVGLGPVGVWLAMGADFVSRGIAYLTRWLGRRWEGKKVIEDG</sequence>
<dbReference type="Proteomes" id="UP000009222">
    <property type="component" value="Chromosome"/>
</dbReference>
<dbReference type="InterPro" id="IPR048279">
    <property type="entry name" value="MdtK-like"/>
</dbReference>
<dbReference type="GO" id="GO:0005886">
    <property type="term" value="C:plasma membrane"/>
    <property type="evidence" value="ECO:0007669"/>
    <property type="project" value="UniProtKB-SubCell"/>
</dbReference>
<evidence type="ECO:0000256" key="3">
    <source>
        <dbReference type="ARBA" id="ARBA00022449"/>
    </source>
</evidence>
<accession>F5Y778</accession>
<reference evidence="11 12" key="2">
    <citation type="journal article" date="2011" name="ISME J.">
        <title>RNA-seq reveals cooperative metabolic interactions between two termite-gut spirochete species in co-culture.</title>
        <authorList>
            <person name="Rosenthal A.Z."/>
            <person name="Matson E.G."/>
            <person name="Eldar A."/>
            <person name="Leadbetter J.R."/>
        </authorList>
    </citation>
    <scope>NUCLEOTIDE SEQUENCE [LARGE SCALE GENOMIC DNA]</scope>
    <source>
        <strain evidence="12">ATCC BAA-888 / DSM 13862 / ZAS-9</strain>
    </source>
</reference>
<gene>
    <name evidence="11" type="ordered locus">TREAZ_1116</name>
</gene>
<evidence type="ECO:0000256" key="2">
    <source>
        <dbReference type="ARBA" id="ARBA00022448"/>
    </source>
</evidence>